<dbReference type="GO" id="GO:0004222">
    <property type="term" value="F:metalloendopeptidase activity"/>
    <property type="evidence" value="ECO:0007669"/>
    <property type="project" value="InterPro"/>
</dbReference>
<evidence type="ECO:0000313" key="1">
    <source>
        <dbReference type="EMBL" id="SLM30784.1"/>
    </source>
</evidence>
<proteinExistence type="predicted"/>
<accession>A0A1W1HE60</accession>
<evidence type="ECO:0008006" key="3">
    <source>
        <dbReference type="Google" id="ProtNLM"/>
    </source>
</evidence>
<sequence>MNNLLIDRLNTNRVALHEVGHYIIARVLGFRTQGIKVNLNDSENEAASGIILVKPLVSTQEIINYLEKRVQVLFSGALSEAIVNGKVDEDKACVCLKKNGKDDYSKARELIQLLRNIIYLDNCSDLSMKDTDQQIQQISDALWEKAIMHVESEYTNIAGLSDNLESIIIKSGGKAELTENYINNLPAIRVRFL</sequence>
<organism evidence="1 2">
    <name type="scientific">Desulfamplus magnetovallimortis</name>
    <dbReference type="NCBI Taxonomy" id="1246637"/>
    <lineage>
        <taxon>Bacteria</taxon>
        <taxon>Pseudomonadati</taxon>
        <taxon>Thermodesulfobacteriota</taxon>
        <taxon>Desulfobacteria</taxon>
        <taxon>Desulfobacterales</taxon>
        <taxon>Desulfobacteraceae</taxon>
        <taxon>Desulfamplus</taxon>
    </lineage>
</organism>
<dbReference type="Gene3D" id="1.20.58.760">
    <property type="entry name" value="Peptidase M41"/>
    <property type="match status" value="1"/>
</dbReference>
<gene>
    <name evidence="1" type="ORF">MTBBW1_2410002</name>
</gene>
<dbReference type="SUPFAM" id="SSF140990">
    <property type="entry name" value="FtsH protease domain-like"/>
    <property type="match status" value="1"/>
</dbReference>
<reference evidence="1 2" key="1">
    <citation type="submission" date="2017-03" db="EMBL/GenBank/DDBJ databases">
        <authorList>
            <person name="Afonso C.L."/>
            <person name="Miller P.J."/>
            <person name="Scott M.A."/>
            <person name="Spackman E."/>
            <person name="Goraichik I."/>
            <person name="Dimitrov K.M."/>
            <person name="Suarez D.L."/>
            <person name="Swayne D.E."/>
        </authorList>
    </citation>
    <scope>NUCLEOTIDE SEQUENCE [LARGE SCALE GENOMIC DNA]</scope>
    <source>
        <strain evidence="1">PRJEB14757</strain>
    </source>
</reference>
<dbReference type="RefSeq" id="WP_080809304.1">
    <property type="nucleotide sequence ID" value="NZ_LT828565.1"/>
</dbReference>
<name>A0A1W1HE60_9BACT</name>
<dbReference type="OrthoDB" id="448792at2"/>
<protein>
    <recommendedName>
        <fullName evidence="3">Peptidase M41 domain-containing protein</fullName>
    </recommendedName>
</protein>
<dbReference type="GO" id="GO:0005524">
    <property type="term" value="F:ATP binding"/>
    <property type="evidence" value="ECO:0007669"/>
    <property type="project" value="InterPro"/>
</dbReference>
<dbReference type="GO" id="GO:0006508">
    <property type="term" value="P:proteolysis"/>
    <property type="evidence" value="ECO:0007669"/>
    <property type="project" value="InterPro"/>
</dbReference>
<dbReference type="InterPro" id="IPR037219">
    <property type="entry name" value="Peptidase_M41-like"/>
</dbReference>
<dbReference type="GO" id="GO:0004176">
    <property type="term" value="F:ATP-dependent peptidase activity"/>
    <property type="evidence" value="ECO:0007669"/>
    <property type="project" value="InterPro"/>
</dbReference>
<evidence type="ECO:0000313" key="2">
    <source>
        <dbReference type="Proteomes" id="UP000191931"/>
    </source>
</evidence>
<dbReference type="EMBL" id="FWEV01000159">
    <property type="protein sequence ID" value="SLM30784.1"/>
    <property type="molecule type" value="Genomic_DNA"/>
</dbReference>
<dbReference type="Proteomes" id="UP000191931">
    <property type="component" value="Unassembled WGS sequence"/>
</dbReference>
<dbReference type="AlphaFoldDB" id="A0A1W1HE60"/>
<keyword evidence="2" id="KW-1185">Reference proteome</keyword>
<dbReference type="STRING" id="1246637.MTBBW1_2410002"/>